<dbReference type="InterPro" id="IPR034015">
    <property type="entry name" value="M1_LTA4H"/>
</dbReference>
<dbReference type="Pfam" id="PF01433">
    <property type="entry name" value="Peptidase_M1"/>
    <property type="match status" value="1"/>
</dbReference>
<feature type="signal peptide" evidence="3">
    <location>
        <begin position="1"/>
        <end position="21"/>
    </location>
</feature>
<feature type="chain" id="PRO_5011482129" description="Peptidase M1 membrane alanine aminopeptidase domain-containing protein" evidence="3">
    <location>
        <begin position="22"/>
        <end position="629"/>
    </location>
</feature>
<keyword evidence="3" id="KW-0732">Signal</keyword>
<dbReference type="OrthoDB" id="9814383at2"/>
<evidence type="ECO:0000256" key="2">
    <source>
        <dbReference type="PIRSR" id="PIRSR634015-3"/>
    </source>
</evidence>
<evidence type="ECO:0000256" key="3">
    <source>
        <dbReference type="SAM" id="SignalP"/>
    </source>
</evidence>
<name>A0A1I5R283_9BACT</name>
<keyword evidence="2" id="KW-0862">Zinc</keyword>
<dbReference type="PANTHER" id="PTHR45726:SF3">
    <property type="entry name" value="LEUKOTRIENE A-4 HYDROLASE"/>
    <property type="match status" value="1"/>
</dbReference>
<dbReference type="GO" id="GO:0008270">
    <property type="term" value="F:zinc ion binding"/>
    <property type="evidence" value="ECO:0007669"/>
    <property type="project" value="InterPro"/>
</dbReference>
<feature type="active site" description="Proton donor" evidence="1">
    <location>
        <position position="454"/>
    </location>
</feature>
<dbReference type="STRING" id="1465490.SAMN05444277_10133"/>
<dbReference type="Proteomes" id="UP000199031">
    <property type="component" value="Unassembled WGS sequence"/>
</dbReference>
<gene>
    <name evidence="5" type="ORF">SAMN05444277_10133</name>
</gene>
<feature type="domain" description="Peptidase M1 membrane alanine aminopeptidase" evidence="4">
    <location>
        <begin position="367"/>
        <end position="513"/>
    </location>
</feature>
<evidence type="ECO:0000256" key="1">
    <source>
        <dbReference type="PIRSR" id="PIRSR634015-1"/>
    </source>
</evidence>
<proteinExistence type="predicted"/>
<dbReference type="SUPFAM" id="SSF55486">
    <property type="entry name" value="Metalloproteases ('zincins'), catalytic domain"/>
    <property type="match status" value="1"/>
</dbReference>
<comment type="cofactor">
    <cofactor evidence="2">
        <name>Zn(2+)</name>
        <dbReference type="ChEBI" id="CHEBI:29105"/>
    </cofactor>
    <text evidence="2">Binds 1 zinc ion per subunit.</text>
</comment>
<dbReference type="InterPro" id="IPR027268">
    <property type="entry name" value="Peptidase_M4/M1_CTD_sf"/>
</dbReference>
<protein>
    <recommendedName>
        <fullName evidence="4">Peptidase M1 membrane alanine aminopeptidase domain-containing protein</fullName>
    </recommendedName>
</protein>
<dbReference type="AlphaFoldDB" id="A0A1I5R283"/>
<dbReference type="RefSeq" id="WP_090655071.1">
    <property type="nucleotide sequence ID" value="NZ_FOXQ01000001.1"/>
</dbReference>
<reference evidence="5 6" key="1">
    <citation type="submission" date="2016-10" db="EMBL/GenBank/DDBJ databases">
        <authorList>
            <person name="de Groot N.N."/>
        </authorList>
    </citation>
    <scope>NUCLEOTIDE SEQUENCE [LARGE SCALE GENOMIC DNA]</scope>
    <source>
        <strain evidence="5 6">DSM 28286</strain>
    </source>
</reference>
<dbReference type="PANTHER" id="PTHR45726">
    <property type="entry name" value="LEUKOTRIENE A-4 HYDROLASE"/>
    <property type="match status" value="1"/>
</dbReference>
<keyword evidence="6" id="KW-1185">Reference proteome</keyword>
<organism evidence="5 6">
    <name type="scientific">Parafilimonas terrae</name>
    <dbReference type="NCBI Taxonomy" id="1465490"/>
    <lineage>
        <taxon>Bacteria</taxon>
        <taxon>Pseudomonadati</taxon>
        <taxon>Bacteroidota</taxon>
        <taxon>Chitinophagia</taxon>
        <taxon>Chitinophagales</taxon>
        <taxon>Chitinophagaceae</taxon>
        <taxon>Parafilimonas</taxon>
    </lineage>
</organism>
<dbReference type="Gene3D" id="1.10.390.10">
    <property type="entry name" value="Neutral Protease Domain 2"/>
    <property type="match status" value="1"/>
</dbReference>
<sequence length="629" mass="72613">MNKIATTLSFLLIVFCLSANAQPDRWQQRIAYAIDVKMNVETNRLSGIEKIDYWNNSPDTLHHVFFHLYWNAFQPNSMMDVRSRELGKIELGTDRNGNPVYDWDDRVRDRIQHLQPDEIGYDSTEYVKLNGVAQKLIYHETILEVQLKTPLLPHSKNSFEVSFNCQVPVQIRRSGRDNAEGIRYSMSQWYPKMVEYDYQGWNANPYIAREFYGVWGDYNVNITIDKDYMLAGSGTIQNPNEVGFGYETLTGNRQPSTEAKNGQRSTVNGQLTWKFAAQNVHDFVWAADTAYTMIKKQMPGGPLFYFVYKKVDSLQPRWETVANTIEKAYPYIAKTFGAYPYKNYSFIQGGDGGMEYPMATLIKNASVGTAMHEFMHSWYQGLMGTNESLYAWMDEGFTTYAEQRTSNWLRGDTAFAFNNSYNSYFRLVKSGREEPLSTHADHFNTNYAYSVAAYSKGSLFLSQLGYIVGQDNLDKILLEYYKEWKYKHPNANDFIRVAEKVSGLELEWYKEYWVYTTKTIDYALGNINVDGANARITLKRLGLMPMPADVLVTYKDGTQEMHYVPLSLMYGAKPAEDTVKTIVHEEWKWVDPEYSFSISRPLTDIKSIEIDPSQRMADVNRVNNKIVVP</sequence>
<accession>A0A1I5R283</accession>
<dbReference type="EMBL" id="FOXQ01000001">
    <property type="protein sequence ID" value="SFP52638.1"/>
    <property type="molecule type" value="Genomic_DNA"/>
</dbReference>
<dbReference type="InterPro" id="IPR014782">
    <property type="entry name" value="Peptidase_M1_dom"/>
</dbReference>
<evidence type="ECO:0000313" key="5">
    <source>
        <dbReference type="EMBL" id="SFP52638.1"/>
    </source>
</evidence>
<dbReference type="GO" id="GO:0008237">
    <property type="term" value="F:metallopeptidase activity"/>
    <property type="evidence" value="ECO:0007669"/>
    <property type="project" value="InterPro"/>
</dbReference>
<feature type="binding site" evidence="2">
    <location>
        <position position="376"/>
    </location>
    <ligand>
        <name>Zn(2+)</name>
        <dbReference type="ChEBI" id="CHEBI:29105"/>
        <note>catalytic</note>
    </ligand>
</feature>
<evidence type="ECO:0000259" key="4">
    <source>
        <dbReference type="Pfam" id="PF01433"/>
    </source>
</evidence>
<evidence type="ECO:0000313" key="6">
    <source>
        <dbReference type="Proteomes" id="UP000199031"/>
    </source>
</evidence>
<keyword evidence="2" id="KW-0479">Metal-binding</keyword>
<feature type="binding site" evidence="2">
    <location>
        <position position="372"/>
    </location>
    <ligand>
        <name>Zn(2+)</name>
        <dbReference type="ChEBI" id="CHEBI:29105"/>
        <note>catalytic</note>
    </ligand>
</feature>
<feature type="active site" description="Proton acceptor" evidence="1">
    <location>
        <position position="373"/>
    </location>
</feature>
<feature type="binding site" evidence="2">
    <location>
        <position position="395"/>
    </location>
    <ligand>
        <name>Zn(2+)</name>
        <dbReference type="ChEBI" id="CHEBI:29105"/>
        <note>catalytic</note>
    </ligand>
</feature>
<dbReference type="CDD" id="cd09604">
    <property type="entry name" value="M1_APN_like"/>
    <property type="match status" value="1"/>
</dbReference>